<gene>
    <name evidence="1" type="primary">Cap</name>
</gene>
<organism evidence="1">
    <name type="scientific">uncultured virus</name>
    <dbReference type="NCBI Taxonomy" id="340016"/>
    <lineage>
        <taxon>Viruses</taxon>
        <taxon>environmental samples</taxon>
    </lineage>
</organism>
<sequence>MRRYKFRPRRSRPVYGPHRARRVVHKRRTTRPRRAFTGRKRLLNITSEKKWDDMPQYYTDALGDHTQGSITFTATNRFLFLASARPLYFGISAKDNNRQSKETFAVGYKERIEIDVENAQQWRWRRIAFRFVGDPFVGTGTAASVPFYDNPTAGMTRNLNTMNLAQLNTVQGIIYEGTQGVDWFDERVAKVDRRRINLISDSTMHLKGFNDQSHSHTFNRWYGVRKRLVYNDVQDGKTVAGTNYVSVQDNKSCGDVYIYDYFYNTAGDIGEPIQVTFQGRWYWHER</sequence>
<protein>
    <submittedName>
        <fullName evidence="1">Capsid</fullName>
    </submittedName>
</protein>
<reference evidence="1" key="1">
    <citation type="submission" date="2017-01" db="EMBL/GenBank/DDBJ databases">
        <title>High-throughput sequencing uncovers low homogeneity in the biogeography of single-stranded DNA viruses.</title>
        <authorList>
            <person name="Pearson V.M."/>
            <person name="Rokyta D.R."/>
        </authorList>
    </citation>
    <scope>NUCLEOTIDE SEQUENCE</scope>
</reference>
<dbReference type="EMBL" id="KY487968">
    <property type="protein sequence ID" value="AUM62003.1"/>
    <property type="molecule type" value="Genomic_DNA"/>
</dbReference>
<accession>A0A2K9LT02</accession>
<evidence type="ECO:0000313" key="1">
    <source>
        <dbReference type="EMBL" id="AUM62003.1"/>
    </source>
</evidence>
<name>A0A2K9LT02_9VIRU</name>
<proteinExistence type="predicted"/>